<dbReference type="InterPro" id="IPR004869">
    <property type="entry name" value="MMPL_dom"/>
</dbReference>
<feature type="transmembrane region" description="Helical" evidence="6">
    <location>
        <begin position="82"/>
        <end position="115"/>
    </location>
</feature>
<keyword evidence="4 6" id="KW-0472">Membrane</keyword>
<name>A0A2Z5J668_STRAR</name>
<evidence type="ECO:0000313" key="8">
    <source>
        <dbReference type="EMBL" id="AXE75814.1"/>
    </source>
</evidence>
<evidence type="ECO:0000256" key="3">
    <source>
        <dbReference type="ARBA" id="ARBA00022989"/>
    </source>
</evidence>
<keyword evidence="3 6" id="KW-1133">Transmembrane helix</keyword>
<accession>A0A2Z5J668</accession>
<evidence type="ECO:0000256" key="6">
    <source>
        <dbReference type="SAM" id="Phobius"/>
    </source>
</evidence>
<dbReference type="GO" id="GO:0016020">
    <property type="term" value="C:membrane"/>
    <property type="evidence" value="ECO:0007669"/>
    <property type="project" value="UniProtKB-SubCell"/>
</dbReference>
<evidence type="ECO:0000256" key="1">
    <source>
        <dbReference type="ARBA" id="ARBA00004141"/>
    </source>
</evidence>
<comment type="subcellular location">
    <subcellularLocation>
        <location evidence="1">Membrane</location>
        <topology evidence="1">Multi-pass membrane protein</topology>
    </subcellularLocation>
</comment>
<evidence type="ECO:0000256" key="2">
    <source>
        <dbReference type="ARBA" id="ARBA00022692"/>
    </source>
</evidence>
<dbReference type="AlphaFoldDB" id="A0A2Z5J668"/>
<proteinExistence type="predicted"/>
<dbReference type="Proteomes" id="UP000252698">
    <property type="component" value="Chromosome"/>
</dbReference>
<evidence type="ECO:0000259" key="7">
    <source>
        <dbReference type="Pfam" id="PF03176"/>
    </source>
</evidence>
<reference evidence="8 9" key="1">
    <citation type="journal article" date="2018" name="Front. Microbiol.">
        <title>Genome Sequencing of Streptomyces atratus SCSIOZH16 and Activation Production of Nocardamine via Metabolic Engineering.</title>
        <authorList>
            <person name="Li Y."/>
            <person name="Zhang C."/>
            <person name="Liu C."/>
            <person name="Ju J."/>
            <person name="Ma J."/>
        </authorList>
    </citation>
    <scope>NUCLEOTIDE SEQUENCE [LARGE SCALE GENOMIC DNA]</scope>
    <source>
        <strain evidence="8 9">SCSIO_ZH16</strain>
    </source>
</reference>
<evidence type="ECO:0000313" key="9">
    <source>
        <dbReference type="Proteomes" id="UP000252698"/>
    </source>
</evidence>
<organism evidence="8 9">
    <name type="scientific">Streptomyces atratus</name>
    <dbReference type="NCBI Taxonomy" id="1893"/>
    <lineage>
        <taxon>Bacteria</taxon>
        <taxon>Bacillati</taxon>
        <taxon>Actinomycetota</taxon>
        <taxon>Actinomycetes</taxon>
        <taxon>Kitasatosporales</taxon>
        <taxon>Streptomycetaceae</taxon>
        <taxon>Streptomyces</taxon>
    </lineage>
</organism>
<evidence type="ECO:0000256" key="5">
    <source>
        <dbReference type="SAM" id="MobiDB-lite"/>
    </source>
</evidence>
<keyword evidence="2 6" id="KW-0812">Transmembrane</keyword>
<protein>
    <recommendedName>
        <fullName evidence="7">Membrane transport protein MMPL domain-containing protein</fullName>
    </recommendedName>
</protein>
<gene>
    <name evidence="8" type="ORF">C5746_01100</name>
</gene>
<feature type="compositionally biased region" description="Basic and acidic residues" evidence="5">
    <location>
        <begin position="143"/>
        <end position="153"/>
    </location>
</feature>
<feature type="domain" description="Membrane transport protein MMPL" evidence="7">
    <location>
        <begin position="5"/>
        <end position="116"/>
    </location>
</feature>
<dbReference type="Pfam" id="PF03176">
    <property type="entry name" value="MMPL"/>
    <property type="match status" value="1"/>
</dbReference>
<sequence>MTEVKESSSIGRVTDPFATQAVSTDGTTAYVQVTYTAKDTDLTDGDHTGLEKALEAGRDQGLTVEASGNALAPPAESHAAEVIGFALAAVILAITFGSLIAAGLPLLTALVGGGVSPGRRPGRRTPPQAHPGPGRTRPAALRRPREDRPADRRHVQRAPLHGVRTPRQDKDSAPQPKKTATAKP</sequence>
<feature type="region of interest" description="Disordered" evidence="5">
    <location>
        <begin position="115"/>
        <end position="184"/>
    </location>
</feature>
<dbReference type="EMBL" id="CP027306">
    <property type="protein sequence ID" value="AXE75814.1"/>
    <property type="molecule type" value="Genomic_DNA"/>
</dbReference>
<evidence type="ECO:0000256" key="4">
    <source>
        <dbReference type="ARBA" id="ARBA00023136"/>
    </source>
</evidence>
<dbReference type="KEGG" id="sata:C5746_01100"/>